<keyword evidence="6" id="KW-0805">Transcription regulation</keyword>
<evidence type="ECO:0000256" key="10">
    <source>
        <dbReference type="PROSITE-ProRule" id="PRU00169"/>
    </source>
</evidence>
<dbReference type="InterPro" id="IPR018060">
    <property type="entry name" value="HTH_AraC"/>
</dbReference>
<dbReference type="PANTHER" id="PTHR42713:SF3">
    <property type="entry name" value="TRANSCRIPTIONAL REGULATORY PROTEIN HPTR"/>
    <property type="match status" value="1"/>
</dbReference>
<dbReference type="SUPFAM" id="SSF46689">
    <property type="entry name" value="Homeodomain-like"/>
    <property type="match status" value="2"/>
</dbReference>
<feature type="modified residue" description="4-aspartylphosphate" evidence="10">
    <location>
        <position position="57"/>
    </location>
</feature>
<dbReference type="InterPro" id="IPR001789">
    <property type="entry name" value="Sig_transdc_resp-reg_receiver"/>
</dbReference>
<feature type="domain" description="HTH araC/xylS-type" evidence="11">
    <location>
        <begin position="431"/>
        <end position="530"/>
    </location>
</feature>
<keyword evidence="14" id="KW-1185">Reference proteome</keyword>
<proteinExistence type="predicted"/>
<evidence type="ECO:0000256" key="6">
    <source>
        <dbReference type="ARBA" id="ARBA00023015"/>
    </source>
</evidence>
<keyword evidence="4 10" id="KW-0597">Phosphoprotein</keyword>
<dbReference type="Gene3D" id="1.10.10.60">
    <property type="entry name" value="Homeodomain-like"/>
    <property type="match status" value="2"/>
</dbReference>
<feature type="domain" description="Response regulatory" evidence="12">
    <location>
        <begin position="5"/>
        <end position="122"/>
    </location>
</feature>
<name>A0ABM9SEL7_9FIRM</name>
<evidence type="ECO:0000256" key="5">
    <source>
        <dbReference type="ARBA" id="ARBA00023012"/>
    </source>
</evidence>
<dbReference type="SMART" id="SM00342">
    <property type="entry name" value="HTH_ARAC"/>
    <property type="match status" value="1"/>
</dbReference>
<dbReference type="PROSITE" id="PS50110">
    <property type="entry name" value="RESPONSE_REGULATORY"/>
    <property type="match status" value="1"/>
</dbReference>
<organism evidence="13 14">
    <name type="scientific">Claveliimonas bilis</name>
    <dbReference type="NCBI Taxonomy" id="3028070"/>
    <lineage>
        <taxon>Bacteria</taxon>
        <taxon>Bacillati</taxon>
        <taxon>Bacillota</taxon>
        <taxon>Clostridia</taxon>
        <taxon>Lachnospirales</taxon>
        <taxon>Lachnospiraceae</taxon>
        <taxon>Claveliimonas</taxon>
    </lineage>
</organism>
<evidence type="ECO:0000256" key="2">
    <source>
        <dbReference type="ARBA" id="ARBA00018672"/>
    </source>
</evidence>
<comment type="function">
    <text evidence="9">May play the central regulatory role in sporulation. It may be an element of the effector pathway responsible for the activation of sporulation genes in response to nutritional stress. Spo0A may act in concert with spo0H (a sigma factor) to control the expression of some genes that are critical to the sporulation process.</text>
</comment>
<keyword evidence="3" id="KW-0963">Cytoplasm</keyword>
<evidence type="ECO:0000313" key="13">
    <source>
        <dbReference type="EMBL" id="BDZ76021.1"/>
    </source>
</evidence>
<gene>
    <name evidence="13" type="ORF">Lac1_02040</name>
</gene>
<dbReference type="RefSeq" id="WP_230107368.1">
    <property type="nucleotide sequence ID" value="NZ_AP024845.1"/>
</dbReference>
<keyword evidence="5" id="KW-0902">Two-component regulatory system</keyword>
<keyword evidence="8" id="KW-0804">Transcription</keyword>
<evidence type="ECO:0000259" key="11">
    <source>
        <dbReference type="PROSITE" id="PS01124"/>
    </source>
</evidence>
<dbReference type="Pfam" id="PF00072">
    <property type="entry name" value="Response_reg"/>
    <property type="match status" value="1"/>
</dbReference>
<dbReference type="InterPro" id="IPR018062">
    <property type="entry name" value="HTH_AraC-typ_CS"/>
</dbReference>
<keyword evidence="7" id="KW-0238">DNA-binding</keyword>
<comment type="subcellular location">
    <subcellularLocation>
        <location evidence="1">Cytoplasm</location>
    </subcellularLocation>
</comment>
<dbReference type="PROSITE" id="PS01124">
    <property type="entry name" value="HTH_ARAC_FAMILY_2"/>
    <property type="match status" value="1"/>
</dbReference>
<reference evidence="14" key="1">
    <citation type="journal article" date="2023" name="Int. J. Syst. Evol. Microbiol.">
        <title>Claveliimonas bilis gen. nov., sp. nov., deoxycholic acid-producing bacteria isolated from human faeces, and reclassification of Sellimonas monacensis Zenner et al. 2021 as Claveliimonas monacensis comb. nov.</title>
        <authorList>
            <person name="Hisatomi A."/>
            <person name="Kastawa N.W.E.P.G."/>
            <person name="Song I."/>
            <person name="Ohkuma M."/>
            <person name="Fukiya S."/>
            <person name="Sakamoto M."/>
        </authorList>
    </citation>
    <scope>NUCLEOTIDE SEQUENCE [LARGE SCALE GENOMIC DNA]</scope>
    <source>
        <strain evidence="14">12BBH14</strain>
    </source>
</reference>
<protein>
    <recommendedName>
        <fullName evidence="2">Stage 0 sporulation protein A homolog</fullName>
    </recommendedName>
</protein>
<dbReference type="PROSITE" id="PS00041">
    <property type="entry name" value="HTH_ARAC_FAMILY_1"/>
    <property type="match status" value="1"/>
</dbReference>
<evidence type="ECO:0000256" key="8">
    <source>
        <dbReference type="ARBA" id="ARBA00023163"/>
    </source>
</evidence>
<dbReference type="PANTHER" id="PTHR42713">
    <property type="entry name" value="HISTIDINE KINASE-RELATED"/>
    <property type="match status" value="1"/>
</dbReference>
<evidence type="ECO:0000256" key="7">
    <source>
        <dbReference type="ARBA" id="ARBA00023125"/>
    </source>
</evidence>
<dbReference type="Pfam" id="PF12833">
    <property type="entry name" value="HTH_18"/>
    <property type="match status" value="1"/>
</dbReference>
<dbReference type="Gene3D" id="3.40.50.2300">
    <property type="match status" value="1"/>
</dbReference>
<sequence>MKLLKLVIVDDEPILLQGLLDTYDWADMGFKVVGSAQSGEQAIEVIKETKPHAVLTDIRMKQITGLMVMEEIQKTDMDCMFIVLSAYRDFDYAQQACDLGAFAYLLKPIEDEKLRETMEAAYRTCMEQMEQEARYESWEKLLVKDGTSFQQVVVQNYVRDRLPEEKVEEVFRTLGDMPGNEERFITVYADIDVAYKITDYLDYEAARFSLLKRLEEELESRYFCWRADGEETGSAFIVRTTDKEAVGKLKHFLEYIKKEEQSRVIAAISKPYKGIAGIKRSYVEARKLFEIASVSGAGAFTSPEGVELPDQAATAGESGDRDNLIVNAVRRNSEKELKEAFVQFVYGLPHEEEQQRQHLHRMMLKVELMLQASYGLTEDIREKFRGYYDNLRSISAAKMVDVCYRILCAAIEVRKSDAKQDETRYFKEYMSEAVAYIEEHLRDEELSIVSVASHIYLNPVYFGRVFKNTFHMTFKQYLLQQRMEKAKKLLEEGKGSIGDICEAVGIHNPSYFSHVFKQYTGKLPSEYKKEYEG</sequence>
<dbReference type="InterPro" id="IPR011006">
    <property type="entry name" value="CheY-like_superfamily"/>
</dbReference>
<evidence type="ECO:0000256" key="3">
    <source>
        <dbReference type="ARBA" id="ARBA00022490"/>
    </source>
</evidence>
<dbReference type="EMBL" id="AP027742">
    <property type="protein sequence ID" value="BDZ76021.1"/>
    <property type="molecule type" value="Genomic_DNA"/>
</dbReference>
<evidence type="ECO:0000256" key="9">
    <source>
        <dbReference type="ARBA" id="ARBA00024867"/>
    </source>
</evidence>
<dbReference type="CDD" id="cd17536">
    <property type="entry name" value="REC_YesN-like"/>
    <property type="match status" value="1"/>
</dbReference>
<dbReference type="InterPro" id="IPR051552">
    <property type="entry name" value="HptR"/>
</dbReference>
<evidence type="ECO:0000256" key="1">
    <source>
        <dbReference type="ARBA" id="ARBA00004496"/>
    </source>
</evidence>
<dbReference type="InterPro" id="IPR009057">
    <property type="entry name" value="Homeodomain-like_sf"/>
</dbReference>
<dbReference type="SUPFAM" id="SSF52172">
    <property type="entry name" value="CheY-like"/>
    <property type="match status" value="1"/>
</dbReference>
<accession>A0ABM9SEL7</accession>
<dbReference type="Proteomes" id="UP001305815">
    <property type="component" value="Chromosome"/>
</dbReference>
<dbReference type="SMART" id="SM00448">
    <property type="entry name" value="REC"/>
    <property type="match status" value="1"/>
</dbReference>
<evidence type="ECO:0000259" key="12">
    <source>
        <dbReference type="PROSITE" id="PS50110"/>
    </source>
</evidence>
<evidence type="ECO:0000313" key="14">
    <source>
        <dbReference type="Proteomes" id="UP001305815"/>
    </source>
</evidence>
<evidence type="ECO:0000256" key="4">
    <source>
        <dbReference type="ARBA" id="ARBA00022553"/>
    </source>
</evidence>